<dbReference type="Gene3D" id="2.30.30.620">
    <property type="match status" value="1"/>
</dbReference>
<dbReference type="InterPro" id="IPR002499">
    <property type="entry name" value="Vault_N"/>
</dbReference>
<dbReference type="Pfam" id="PF01505">
    <property type="entry name" value="Vault"/>
    <property type="match status" value="2"/>
</dbReference>
<keyword evidence="5" id="KW-0677">Repeat</keyword>
<evidence type="ECO:0000256" key="5">
    <source>
        <dbReference type="ARBA" id="ARBA00022737"/>
    </source>
</evidence>
<sequence>MAETVLRLGPLEYAHLTNLNTNTTELIVGPLNRSVAFYESVSLPPTKFVVVPPTQYCLIANPHRTAVDPATGIAQPIRDAYGQVQVRSGEEEYRWHVPPFPLYPEEALVKMEDLKVLSARAALQIQVLAPYNVPVCSTSGSLPFPARREAGERYLFCGPGTYYPRVEEHIVNEVAAHTVERGSGLWCTTSESFTDSMTGLKHYAGDKYMYVSAGMRFLQPFESFQHVENGIVLSTEEGLHVQPTKSYADPRTPFREKGITRRENEPFLVTGDMCSCFVLHPYDKLLKTVKRTHVSALQYAVIRNPVGNNGSVNVGARKIVTNACFFLKPGETMERDHPRDAYLLCEQEAVLVTALGNFTDSSCTPPVQRYDGDRWLVQGPCSFIPSDLMCVIPNAKTGAEVRRPYLLSERDGLYVRNSVTGVVRCIPGPCSYLLTAEEEVWEKPLSAQVERHLAQLVSHTAHIELGRDKERKMLDGQTERAVSYHIPYRSVTQLHNYKTQMTRIVFGPDRVLLEPDEAITVVSLSGSPWDPAKPTKCMPKQTNYITALHLFLGPSNMTDVVHVETRDHAQLALQLCYDWYFDVAPGDTEAAKECFSVNDFVGDACSYIASHIRAAVASMPFEEFHKNSARCLRRAVFDVNPTTGEPNGLLRFPANHLVVTSVDTQEMEVLDERTRYGLQKSVKMAIEITTHSQEAEAQQVAIAREQEARGRLERQRMDDKVASEAQRRVLLDAESNGLAIVSSGKSKAMAEALSSASRIESEAAVEAATVRASKELVLYNTMHEMQSRKQLLLDEQEEKVTAMTLVYEKALEEVRHTLMDKVVAALGPETIAEIARAAPELQVKLLTSLGLEGYLVTDGSSPINLFKAASGLVGEMLETESGKDATVET</sequence>
<dbReference type="InterPro" id="IPR041139">
    <property type="entry name" value="MVP_rep_dom"/>
</dbReference>
<proteinExistence type="predicted"/>
<dbReference type="FunFam" id="2.30.30.550:FF:000003">
    <property type="entry name" value="Major vault protein-like protein"/>
    <property type="match status" value="1"/>
</dbReference>
<organism evidence="16 17">
    <name type="scientific">Leishmania tarentolae</name>
    <name type="common">Sauroleishmania tarentolae</name>
    <dbReference type="NCBI Taxonomy" id="5689"/>
    <lineage>
        <taxon>Eukaryota</taxon>
        <taxon>Discoba</taxon>
        <taxon>Euglenozoa</taxon>
        <taxon>Kinetoplastea</taxon>
        <taxon>Metakinetoplastina</taxon>
        <taxon>Trypanosomatida</taxon>
        <taxon>Trypanosomatidae</taxon>
        <taxon>Leishmaniinae</taxon>
        <taxon>Leishmania</taxon>
        <taxon>lizard Leishmania</taxon>
    </lineage>
</organism>
<evidence type="ECO:0008006" key="18">
    <source>
        <dbReference type="Google" id="ProtNLM"/>
    </source>
</evidence>
<dbReference type="Gene3D" id="6.10.250.720">
    <property type="match status" value="1"/>
</dbReference>
<evidence type="ECO:0000259" key="11">
    <source>
        <dbReference type="Pfam" id="PF01505"/>
    </source>
</evidence>
<dbReference type="OrthoDB" id="6125719at2759"/>
<evidence type="ECO:0000256" key="3">
    <source>
        <dbReference type="ARBA" id="ARBA00022490"/>
    </source>
</evidence>
<evidence type="ECO:0000256" key="6">
    <source>
        <dbReference type="ARBA" id="ARBA00023242"/>
    </source>
</evidence>
<dbReference type="Pfam" id="PF11978">
    <property type="entry name" value="MVP_shoulder"/>
    <property type="match status" value="1"/>
</dbReference>
<dbReference type="InterPro" id="IPR021870">
    <property type="entry name" value="MVP_shoulder"/>
</dbReference>
<dbReference type="Pfam" id="PF17795">
    <property type="entry name" value="Vault_3"/>
    <property type="match status" value="1"/>
</dbReference>
<dbReference type="Pfam" id="PF17794">
    <property type="entry name" value="Vault_2"/>
    <property type="match status" value="1"/>
</dbReference>
<dbReference type="InterPro" id="IPR039059">
    <property type="entry name" value="MVP"/>
</dbReference>
<feature type="domain" description="Major vault protein shoulder" evidence="12">
    <location>
        <begin position="553"/>
        <end position="671"/>
    </location>
</feature>
<keyword evidence="3 10" id="KW-0963">Cytoplasm</keyword>
<evidence type="ECO:0000259" key="14">
    <source>
        <dbReference type="Pfam" id="PF17795"/>
    </source>
</evidence>
<evidence type="ECO:0000259" key="15">
    <source>
        <dbReference type="Pfam" id="PF17796"/>
    </source>
</evidence>
<evidence type="ECO:0000259" key="13">
    <source>
        <dbReference type="Pfam" id="PF17794"/>
    </source>
</evidence>
<dbReference type="GO" id="GO:0005634">
    <property type="term" value="C:nucleus"/>
    <property type="evidence" value="ECO:0007669"/>
    <property type="project" value="UniProtKB-SubCell"/>
</dbReference>
<feature type="repeat" description="MVP" evidence="10">
    <location>
        <begin position="129"/>
        <end position="180"/>
    </location>
</feature>
<evidence type="ECO:0000313" key="16">
    <source>
        <dbReference type="EMBL" id="GET93255.1"/>
    </source>
</evidence>
<dbReference type="GO" id="GO:1990904">
    <property type="term" value="C:ribonucleoprotein complex"/>
    <property type="evidence" value="ECO:0007669"/>
    <property type="project" value="UniProtKB-UniRule"/>
</dbReference>
<dbReference type="PANTHER" id="PTHR14165">
    <property type="entry name" value="MAJOR VAULT PROTEIN"/>
    <property type="match status" value="1"/>
</dbReference>
<feature type="repeat" description="MVP" evidence="10">
    <location>
        <begin position="54"/>
        <end position="120"/>
    </location>
</feature>
<dbReference type="Gene3D" id="2.30.30.560">
    <property type="match status" value="2"/>
</dbReference>
<evidence type="ECO:0000259" key="12">
    <source>
        <dbReference type="Pfam" id="PF11978"/>
    </source>
</evidence>
<dbReference type="AlphaFoldDB" id="A0A640KVT9"/>
<dbReference type="FunFam" id="3.30.479.30:FF:000010">
    <property type="entry name" value="major vault protein-like"/>
    <property type="match status" value="1"/>
</dbReference>
<keyword evidence="6" id="KW-0539">Nucleus</keyword>
<feature type="domain" description="Major vault protein repeat" evidence="14">
    <location>
        <begin position="482"/>
        <end position="552"/>
    </location>
</feature>
<feature type="repeat" description="MVP" evidence="10">
    <location>
        <begin position="346"/>
        <end position="408"/>
    </location>
</feature>
<dbReference type="InterPro" id="IPR041136">
    <property type="entry name" value="Vault_4"/>
</dbReference>
<protein>
    <recommendedName>
        <fullName evidence="18">Major vault protein</fullName>
    </recommendedName>
</protein>
<dbReference type="InterPro" id="IPR040989">
    <property type="entry name" value="Vault_3"/>
</dbReference>
<name>A0A640KVT9_LEITA</name>
<dbReference type="PROSITE" id="PS51224">
    <property type="entry name" value="MVP"/>
    <property type="match status" value="4"/>
</dbReference>
<dbReference type="Gene3D" id="3.30.479.30">
    <property type="entry name" value="Band 7 domain"/>
    <property type="match status" value="1"/>
</dbReference>
<keyword evidence="4" id="KW-0597">Phosphoprotein</keyword>
<keyword evidence="7 10" id="KW-0687">Ribonucleoprotein</keyword>
<dbReference type="FunFam" id="2.30.30.570:FF:000001">
    <property type="entry name" value="major vault protein-like"/>
    <property type="match status" value="1"/>
</dbReference>
<dbReference type="FunFam" id="2.30.30.560:FF:000004">
    <property type="entry name" value="Major vault protein, putative"/>
    <property type="match status" value="1"/>
</dbReference>
<evidence type="ECO:0000256" key="2">
    <source>
        <dbReference type="ARBA" id="ARBA00004496"/>
    </source>
</evidence>
<dbReference type="InterPro" id="IPR041134">
    <property type="entry name" value="Vault_2"/>
</dbReference>
<dbReference type="InterPro" id="IPR043179">
    <property type="entry name" value="Vault_2_sf"/>
</dbReference>
<dbReference type="VEuPathDB" id="TriTrypDB:LtaPh_3618500"/>
<dbReference type="Gene3D" id="2.30.30.550">
    <property type="entry name" value="Major Vault Protein repeat"/>
    <property type="match status" value="2"/>
</dbReference>
<dbReference type="Proteomes" id="UP000419144">
    <property type="component" value="Unassembled WGS sequence"/>
</dbReference>
<feature type="domain" description="Major vault protein repeat" evidence="15">
    <location>
        <begin position="407"/>
        <end position="455"/>
    </location>
</feature>
<comment type="function">
    <text evidence="8">Required for normal vault structure. Vaults are multi-subunit structures that may act as scaffolds for proteins involved in signal transduction. Vaults may also play a role in nucleo-cytoplasmic transport.</text>
</comment>
<evidence type="ECO:0000256" key="9">
    <source>
        <dbReference type="ARBA" id="ARBA00025889"/>
    </source>
</evidence>
<dbReference type="InterPro" id="IPR036013">
    <property type="entry name" value="Band_7/SPFH_dom_sf"/>
</dbReference>
<dbReference type="Gene3D" id="2.30.30.570">
    <property type="match status" value="2"/>
</dbReference>
<evidence type="ECO:0000256" key="8">
    <source>
        <dbReference type="ARBA" id="ARBA00024814"/>
    </source>
</evidence>
<comment type="subcellular location">
    <subcellularLocation>
        <location evidence="2 10">Cytoplasm</location>
    </subcellularLocation>
    <subcellularLocation>
        <location evidence="1">Nucleus</location>
    </subcellularLocation>
</comment>
<evidence type="ECO:0000256" key="10">
    <source>
        <dbReference type="PROSITE-ProRule" id="PRU00571"/>
    </source>
</evidence>
<gene>
    <name evidence="16" type="ORF">LtaPh_3618500</name>
</gene>
<reference evidence="16" key="1">
    <citation type="submission" date="2019-11" db="EMBL/GenBank/DDBJ databases">
        <title>Leishmania tarentolae CDS.</title>
        <authorList>
            <person name="Goto Y."/>
            <person name="Yamagishi J."/>
        </authorList>
    </citation>
    <scope>NUCLEOTIDE SEQUENCE [LARGE SCALE GENOMIC DNA]</scope>
    <source>
        <strain evidence="16">Parrot Tar II</strain>
    </source>
</reference>
<dbReference type="Gene3D" id="6.20.380.10">
    <property type="match status" value="1"/>
</dbReference>
<dbReference type="PANTHER" id="PTHR14165:SF12">
    <property type="entry name" value="VAULT PROTEIN, PUTATIVE-RELATED"/>
    <property type="match status" value="1"/>
</dbReference>
<evidence type="ECO:0000313" key="17">
    <source>
        <dbReference type="Proteomes" id="UP000419144"/>
    </source>
</evidence>
<dbReference type="EMBL" id="BLBS01000057">
    <property type="protein sequence ID" value="GET93255.1"/>
    <property type="molecule type" value="Genomic_DNA"/>
</dbReference>
<comment type="subunit">
    <text evidence="9">The vault ribonucleoprotein particle is a huge (400 A x 670 A) cage structure of 12.9 MDa. It consists of a dimer of half-vaults, with each half-vault comprising 39 identical major vault protein (MVP) chains, PARP4 and one or more vault RNAs (vRNAs).</text>
</comment>
<comment type="caution">
    <text evidence="16">The sequence shown here is derived from an EMBL/GenBank/DDBJ whole genome shotgun (WGS) entry which is preliminary data.</text>
</comment>
<feature type="repeat" description="MVP" evidence="10">
    <location>
        <begin position="235"/>
        <end position="295"/>
    </location>
</feature>
<dbReference type="CDD" id="cd08825">
    <property type="entry name" value="MVP_shoulder"/>
    <property type="match status" value="1"/>
</dbReference>
<dbReference type="GO" id="GO:0005737">
    <property type="term" value="C:cytoplasm"/>
    <property type="evidence" value="ECO:0007669"/>
    <property type="project" value="UniProtKB-SubCell"/>
</dbReference>
<evidence type="ECO:0000256" key="1">
    <source>
        <dbReference type="ARBA" id="ARBA00004123"/>
    </source>
</evidence>
<accession>A0A640KVT9</accession>
<feature type="domain" description="Major vault protein repeat" evidence="13">
    <location>
        <begin position="49"/>
        <end position="110"/>
    </location>
</feature>
<feature type="domain" description="Major vault protein repeat" evidence="11">
    <location>
        <begin position="342"/>
        <end position="385"/>
    </location>
</feature>
<keyword evidence="17" id="KW-1185">Reference proteome</keyword>
<feature type="domain" description="Major vault protein repeat" evidence="11">
    <location>
        <begin position="115"/>
        <end position="165"/>
    </location>
</feature>
<evidence type="ECO:0000256" key="7">
    <source>
        <dbReference type="ARBA" id="ARBA00023274"/>
    </source>
</evidence>
<dbReference type="Pfam" id="PF17796">
    <property type="entry name" value="Vault_4"/>
    <property type="match status" value="1"/>
</dbReference>
<evidence type="ECO:0000256" key="4">
    <source>
        <dbReference type="ARBA" id="ARBA00022553"/>
    </source>
</evidence>
<dbReference type="InterPro" id="IPR043023">
    <property type="entry name" value="MVP_rep_sf"/>
</dbReference>